<sequence length="243" mass="27467">MLRRMDAPKPHYLKLKHYILRHVTDGDWKPASRIPSENDLVKKFGISRMTVNRALRELTDSGVLERVQGVGTFVAGPKAESAMFEVRSIRDEIVSRGQTHSVQVLTCESVRARATVTAQFALAPGSELFHTRLLHNANGKPLQLEDRFVNPACAPEYLDLDFHVEIPHQYLMRVAPLERTEHIIEAEVAQKRMAAQLAVHEGDPLLVLTRRTWSRSQVASYVRLICPASQYRFVGSFSVGDSR</sequence>
<evidence type="ECO:0000256" key="4">
    <source>
        <dbReference type="NCBIfam" id="TIGR02018"/>
    </source>
</evidence>
<dbReference type="InterPro" id="IPR000524">
    <property type="entry name" value="Tscrpt_reg_HTH_GntR"/>
</dbReference>
<dbReference type="Proteomes" id="UP000023435">
    <property type="component" value="Unassembled WGS sequence"/>
</dbReference>
<evidence type="ECO:0000259" key="5">
    <source>
        <dbReference type="PROSITE" id="PS50949"/>
    </source>
</evidence>
<dbReference type="GO" id="GO:0045892">
    <property type="term" value="P:negative regulation of DNA-templated transcription"/>
    <property type="evidence" value="ECO:0007669"/>
    <property type="project" value="UniProtKB-UniRule"/>
</dbReference>
<dbReference type="Pfam" id="PF00392">
    <property type="entry name" value="GntR"/>
    <property type="match status" value="1"/>
</dbReference>
<accession>A0A108UAJ8</accession>
<evidence type="ECO:0000313" key="7">
    <source>
        <dbReference type="Proteomes" id="UP000023435"/>
    </source>
</evidence>
<dbReference type="InterPro" id="IPR036390">
    <property type="entry name" value="WH_DNA-bd_sf"/>
</dbReference>
<evidence type="ECO:0000256" key="1">
    <source>
        <dbReference type="ARBA" id="ARBA00023015"/>
    </source>
</evidence>
<reference evidence="6 7" key="1">
    <citation type="journal article" date="2014" name="Genome Announc.">
        <title>Draft Genome Sequence of Lysobacter capsici AZ78, a Bacterium Antagonistic to Plant-Pathogenic Oomycetes.</title>
        <authorList>
            <person name="Puopolo G."/>
            <person name="Sonego P."/>
            <person name="Engelen K."/>
            <person name="Pertot I."/>
        </authorList>
    </citation>
    <scope>NUCLEOTIDE SEQUENCE [LARGE SCALE GENOMIC DNA]</scope>
    <source>
        <strain evidence="6 7">AZ78</strain>
    </source>
</reference>
<dbReference type="Gene3D" id="3.40.1410.10">
    <property type="entry name" value="Chorismate lyase-like"/>
    <property type="match status" value="1"/>
</dbReference>
<dbReference type="GO" id="GO:0003700">
    <property type="term" value="F:DNA-binding transcription factor activity"/>
    <property type="evidence" value="ECO:0007669"/>
    <property type="project" value="UniProtKB-UniRule"/>
</dbReference>
<protein>
    <recommendedName>
        <fullName evidence="4">Histidine utilization repressor</fullName>
    </recommendedName>
</protein>
<evidence type="ECO:0000313" key="6">
    <source>
        <dbReference type="EMBL" id="KWS05592.1"/>
    </source>
</evidence>
<dbReference type="SMART" id="SM00345">
    <property type="entry name" value="HTH_GNTR"/>
    <property type="match status" value="1"/>
</dbReference>
<dbReference type="InterPro" id="IPR050679">
    <property type="entry name" value="Bact_HTH_transcr_reg"/>
</dbReference>
<dbReference type="PROSITE" id="PS50949">
    <property type="entry name" value="HTH_GNTR"/>
    <property type="match status" value="1"/>
</dbReference>
<feature type="domain" description="HTH gntR-type" evidence="5">
    <location>
        <begin position="9"/>
        <end position="77"/>
    </location>
</feature>
<keyword evidence="3" id="KW-0804">Transcription</keyword>
<keyword evidence="7" id="KW-1185">Reference proteome</keyword>
<dbReference type="InterPro" id="IPR011663">
    <property type="entry name" value="UTRA"/>
</dbReference>
<dbReference type="GO" id="GO:0003677">
    <property type="term" value="F:DNA binding"/>
    <property type="evidence" value="ECO:0007669"/>
    <property type="project" value="UniProtKB-UniRule"/>
</dbReference>
<dbReference type="SMART" id="SM00866">
    <property type="entry name" value="UTRA"/>
    <property type="match status" value="1"/>
</dbReference>
<dbReference type="NCBIfam" id="TIGR02018">
    <property type="entry name" value="his_ut_repres"/>
    <property type="match status" value="1"/>
</dbReference>
<evidence type="ECO:0000256" key="2">
    <source>
        <dbReference type="ARBA" id="ARBA00023125"/>
    </source>
</evidence>
<keyword evidence="2" id="KW-0238">DNA-binding</keyword>
<gene>
    <name evidence="6" type="ORF">AZ78_3144</name>
</gene>
<dbReference type="PANTHER" id="PTHR44846">
    <property type="entry name" value="MANNOSYL-D-GLYCERATE TRANSPORT/METABOLISM SYSTEM REPRESSOR MNGR-RELATED"/>
    <property type="match status" value="1"/>
</dbReference>
<comment type="caution">
    <text evidence="6">The sequence shown here is derived from an EMBL/GenBank/DDBJ whole genome shotgun (WGS) entry which is preliminary data.</text>
</comment>
<dbReference type="GO" id="GO:0006547">
    <property type="term" value="P:L-histidine metabolic process"/>
    <property type="evidence" value="ECO:0007669"/>
    <property type="project" value="UniProtKB-UniRule"/>
</dbReference>
<dbReference type="PANTHER" id="PTHR44846:SF16">
    <property type="entry name" value="TRANSCRIPTIONAL REGULATOR PHNF-RELATED"/>
    <property type="match status" value="1"/>
</dbReference>
<dbReference type="Gene3D" id="1.10.10.10">
    <property type="entry name" value="Winged helix-like DNA-binding domain superfamily/Winged helix DNA-binding domain"/>
    <property type="match status" value="1"/>
</dbReference>
<dbReference type="EMBL" id="JAJA02000001">
    <property type="protein sequence ID" value="KWS05592.1"/>
    <property type="molecule type" value="Genomic_DNA"/>
</dbReference>
<dbReference type="SUPFAM" id="SSF64288">
    <property type="entry name" value="Chorismate lyase-like"/>
    <property type="match status" value="1"/>
</dbReference>
<dbReference type="InterPro" id="IPR028978">
    <property type="entry name" value="Chorismate_lyase_/UTRA_dom_sf"/>
</dbReference>
<dbReference type="PRINTS" id="PR00035">
    <property type="entry name" value="HTHGNTR"/>
</dbReference>
<proteinExistence type="predicted"/>
<dbReference type="CDD" id="cd07377">
    <property type="entry name" value="WHTH_GntR"/>
    <property type="match status" value="1"/>
</dbReference>
<dbReference type="InterPro" id="IPR010248">
    <property type="entry name" value="His_ut_repres"/>
</dbReference>
<dbReference type="SUPFAM" id="SSF46785">
    <property type="entry name" value="Winged helix' DNA-binding domain"/>
    <property type="match status" value="1"/>
</dbReference>
<dbReference type="AlphaFoldDB" id="A0A108UAJ8"/>
<organism evidence="6 7">
    <name type="scientific">Lysobacter capsici AZ78</name>
    <dbReference type="NCBI Taxonomy" id="1444315"/>
    <lineage>
        <taxon>Bacteria</taxon>
        <taxon>Pseudomonadati</taxon>
        <taxon>Pseudomonadota</taxon>
        <taxon>Gammaproteobacteria</taxon>
        <taxon>Lysobacterales</taxon>
        <taxon>Lysobacteraceae</taxon>
        <taxon>Lysobacter</taxon>
    </lineage>
</organism>
<dbReference type="Pfam" id="PF07702">
    <property type="entry name" value="UTRA"/>
    <property type="match status" value="1"/>
</dbReference>
<evidence type="ECO:0000256" key="3">
    <source>
        <dbReference type="ARBA" id="ARBA00023163"/>
    </source>
</evidence>
<name>A0A108UAJ8_9GAMM</name>
<dbReference type="InterPro" id="IPR036388">
    <property type="entry name" value="WH-like_DNA-bd_sf"/>
</dbReference>
<keyword evidence="1" id="KW-0805">Transcription regulation</keyword>
<dbReference type="FunFam" id="1.10.10.10:FF:000079">
    <property type="entry name" value="GntR family transcriptional regulator"/>
    <property type="match status" value="1"/>
</dbReference>